<evidence type="ECO:0000313" key="1">
    <source>
        <dbReference type="EMBL" id="TCJ13554.1"/>
    </source>
</evidence>
<dbReference type="OrthoDB" id="9793552at2"/>
<dbReference type="AlphaFoldDB" id="A0A4R1B9H4"/>
<dbReference type="CDD" id="cd07820">
    <property type="entry name" value="SRPBCC_3"/>
    <property type="match status" value="1"/>
</dbReference>
<dbReference type="Proteomes" id="UP000295334">
    <property type="component" value="Unassembled WGS sequence"/>
</dbReference>
<proteinExistence type="predicted"/>
<evidence type="ECO:0000313" key="2">
    <source>
        <dbReference type="Proteomes" id="UP000295334"/>
    </source>
</evidence>
<comment type="caution">
    <text evidence="1">The sequence shown here is derived from an EMBL/GenBank/DDBJ whole genome shotgun (WGS) entry which is preliminary data.</text>
</comment>
<dbReference type="EMBL" id="SJZI01000044">
    <property type="protein sequence ID" value="TCJ13554.1"/>
    <property type="molecule type" value="Genomic_DNA"/>
</dbReference>
<dbReference type="SUPFAM" id="SSF55961">
    <property type="entry name" value="Bet v1-like"/>
    <property type="match status" value="1"/>
</dbReference>
<organism evidence="1 2">
    <name type="scientific">Flaviaesturariibacter flavus</name>
    <dbReference type="NCBI Taxonomy" id="2502780"/>
    <lineage>
        <taxon>Bacteria</taxon>
        <taxon>Pseudomonadati</taxon>
        <taxon>Bacteroidota</taxon>
        <taxon>Chitinophagia</taxon>
        <taxon>Chitinophagales</taxon>
        <taxon>Chitinophagaceae</taxon>
        <taxon>Flaviaestuariibacter</taxon>
    </lineage>
</organism>
<accession>A0A4R1B9H4</accession>
<dbReference type="Gene3D" id="3.30.530.20">
    <property type="match status" value="1"/>
</dbReference>
<evidence type="ECO:0008006" key="3">
    <source>
        <dbReference type="Google" id="ProtNLM"/>
    </source>
</evidence>
<keyword evidence="2" id="KW-1185">Reference proteome</keyword>
<dbReference type="RefSeq" id="WP_131449755.1">
    <property type="nucleotide sequence ID" value="NZ_SJZI01000044.1"/>
</dbReference>
<reference evidence="1 2" key="1">
    <citation type="submission" date="2019-03" db="EMBL/GenBank/DDBJ databases">
        <authorList>
            <person name="Kim M.K.M."/>
        </authorList>
    </citation>
    <scope>NUCLEOTIDE SEQUENCE [LARGE SCALE GENOMIC DNA]</scope>
    <source>
        <strain evidence="1 2">17J68-12</strain>
    </source>
</reference>
<gene>
    <name evidence="1" type="ORF">EPD60_12205</name>
</gene>
<name>A0A4R1B9H4_9BACT</name>
<protein>
    <recommendedName>
        <fullName evidence="3">Cell division inhibitor</fullName>
    </recommendedName>
</protein>
<sequence length="153" mass="18101">MSVYVLKQVQRMPISRDEAWQFFSHAKNLAVITPGHLNLKFTNELFDEETYPGQIITYKVKPLFGIPLFWMTEITHVQRPRYFVDEQRKGPYAMWHHEHHFKEVEGGTEMTDIIHYRLPFGALGRIGAGFIRKQLDELFAYRKQKITELFGTL</sequence>
<dbReference type="InterPro" id="IPR023393">
    <property type="entry name" value="START-like_dom_sf"/>
</dbReference>